<comment type="similarity">
    <text evidence="10">Belongs to the PlsX family.</text>
</comment>
<comment type="catalytic activity">
    <reaction evidence="1 10">
        <text>a fatty acyl-[ACP] + phosphate = an acyl phosphate + holo-[ACP]</text>
        <dbReference type="Rhea" id="RHEA:42292"/>
        <dbReference type="Rhea" id="RHEA-COMP:9685"/>
        <dbReference type="Rhea" id="RHEA-COMP:14125"/>
        <dbReference type="ChEBI" id="CHEBI:43474"/>
        <dbReference type="ChEBI" id="CHEBI:59918"/>
        <dbReference type="ChEBI" id="CHEBI:64479"/>
        <dbReference type="ChEBI" id="CHEBI:138651"/>
        <dbReference type="EC" id="2.3.1.274"/>
    </reaction>
</comment>
<evidence type="ECO:0000256" key="10">
    <source>
        <dbReference type="HAMAP-Rule" id="MF_00019"/>
    </source>
</evidence>
<dbReference type="KEGG" id="pbap:Pla133_26150"/>
<evidence type="ECO:0000256" key="7">
    <source>
        <dbReference type="ARBA" id="ARBA00023264"/>
    </source>
</evidence>
<dbReference type="PANTHER" id="PTHR30100">
    <property type="entry name" value="FATTY ACID/PHOSPHOLIPID SYNTHESIS PROTEIN PLSX"/>
    <property type="match status" value="1"/>
</dbReference>
<evidence type="ECO:0000256" key="5">
    <source>
        <dbReference type="ARBA" id="ARBA00023098"/>
    </source>
</evidence>
<dbReference type="UniPathway" id="UPA00085"/>
<dbReference type="GO" id="GO:0005737">
    <property type="term" value="C:cytoplasm"/>
    <property type="evidence" value="ECO:0007669"/>
    <property type="project" value="UniProtKB-SubCell"/>
</dbReference>
<dbReference type="GO" id="GO:0008654">
    <property type="term" value="P:phospholipid biosynthetic process"/>
    <property type="evidence" value="ECO:0007669"/>
    <property type="project" value="UniProtKB-KW"/>
</dbReference>
<name>A0A518BKM3_9BACT</name>
<dbReference type="Gene3D" id="3.40.718.10">
    <property type="entry name" value="Isopropylmalate Dehydrogenase"/>
    <property type="match status" value="1"/>
</dbReference>
<dbReference type="EMBL" id="CP036287">
    <property type="protein sequence ID" value="QDU67528.1"/>
    <property type="molecule type" value="Genomic_DNA"/>
</dbReference>
<keyword evidence="4 10" id="KW-0808">Transferase</keyword>
<dbReference type="Pfam" id="PF02504">
    <property type="entry name" value="FA_synthesis"/>
    <property type="match status" value="1"/>
</dbReference>
<comment type="subcellular location">
    <subcellularLocation>
        <location evidence="10">Cytoplasm</location>
    </subcellularLocation>
    <text evidence="10">Associated with the membrane possibly through PlsY.</text>
</comment>
<keyword evidence="5 10" id="KW-0443">Lipid metabolism</keyword>
<dbReference type="RefSeq" id="WP_419191477.1">
    <property type="nucleotide sequence ID" value="NZ_CP036287.1"/>
</dbReference>
<dbReference type="PIRSF" id="PIRSF002465">
    <property type="entry name" value="Phsphlp_syn_PlsX"/>
    <property type="match status" value="1"/>
</dbReference>
<gene>
    <name evidence="10 11" type="primary">plsX</name>
    <name evidence="11" type="ORF">Pla133_26150</name>
</gene>
<dbReference type="AlphaFoldDB" id="A0A518BKM3"/>
<comment type="function">
    <text evidence="10">Catalyzes the reversible formation of acyl-phosphate (acyl-PO(4)) from acyl-[acyl-carrier-protein] (acyl-ACP). This enzyme utilizes acyl-ACP as fatty acyl donor, but not acyl-CoA.</text>
</comment>
<dbReference type="PANTHER" id="PTHR30100:SF1">
    <property type="entry name" value="PHOSPHATE ACYLTRANSFERASE"/>
    <property type="match status" value="1"/>
</dbReference>
<dbReference type="SUPFAM" id="SSF53659">
    <property type="entry name" value="Isocitrate/Isopropylmalate dehydrogenase-like"/>
    <property type="match status" value="1"/>
</dbReference>
<evidence type="ECO:0000256" key="6">
    <source>
        <dbReference type="ARBA" id="ARBA00023209"/>
    </source>
</evidence>
<evidence type="ECO:0000256" key="8">
    <source>
        <dbReference type="ARBA" id="ARBA00024069"/>
    </source>
</evidence>
<keyword evidence="11" id="KW-0012">Acyltransferase</keyword>
<reference evidence="11 12" key="1">
    <citation type="submission" date="2019-02" db="EMBL/GenBank/DDBJ databases">
        <title>Deep-cultivation of Planctomycetes and their phenomic and genomic characterization uncovers novel biology.</title>
        <authorList>
            <person name="Wiegand S."/>
            <person name="Jogler M."/>
            <person name="Boedeker C."/>
            <person name="Pinto D."/>
            <person name="Vollmers J."/>
            <person name="Rivas-Marin E."/>
            <person name="Kohn T."/>
            <person name="Peeters S.H."/>
            <person name="Heuer A."/>
            <person name="Rast P."/>
            <person name="Oberbeckmann S."/>
            <person name="Bunk B."/>
            <person name="Jeske O."/>
            <person name="Meyerdierks A."/>
            <person name="Storesund J.E."/>
            <person name="Kallscheuer N."/>
            <person name="Luecker S."/>
            <person name="Lage O.M."/>
            <person name="Pohl T."/>
            <person name="Merkel B.J."/>
            <person name="Hornburger P."/>
            <person name="Mueller R.-W."/>
            <person name="Bruemmer F."/>
            <person name="Labrenz M."/>
            <person name="Spormann A.M."/>
            <person name="Op den Camp H."/>
            <person name="Overmann J."/>
            <person name="Amann R."/>
            <person name="Jetten M.S.M."/>
            <person name="Mascher T."/>
            <person name="Medema M.H."/>
            <person name="Devos D.P."/>
            <person name="Kaster A.-K."/>
            <person name="Ovreas L."/>
            <person name="Rohde M."/>
            <person name="Galperin M.Y."/>
            <person name="Jogler C."/>
        </authorList>
    </citation>
    <scope>NUCLEOTIDE SEQUENCE [LARGE SCALE GENOMIC DNA]</scope>
    <source>
        <strain evidence="11 12">Pla133</strain>
    </source>
</reference>
<evidence type="ECO:0000256" key="1">
    <source>
        <dbReference type="ARBA" id="ARBA00001232"/>
    </source>
</evidence>
<comment type="pathway">
    <text evidence="10">Lipid metabolism; phospholipid metabolism.</text>
</comment>
<evidence type="ECO:0000256" key="4">
    <source>
        <dbReference type="ARBA" id="ARBA00022679"/>
    </source>
</evidence>
<dbReference type="GO" id="GO:0043811">
    <property type="term" value="F:phosphate:acyl-[acyl carrier protein] acyltransferase activity"/>
    <property type="evidence" value="ECO:0007669"/>
    <property type="project" value="UniProtKB-UniRule"/>
</dbReference>
<evidence type="ECO:0000313" key="11">
    <source>
        <dbReference type="EMBL" id="QDU67528.1"/>
    </source>
</evidence>
<sequence length="336" mass="34362">MTDARIALDAMGGDEAPEVILRGAVRACSSHVAAPLAPERILLVGDRARIESGLNEMGGNPGFSIRHASEVIEMGDSPATALRSKPDSSIGGCVAAVRSGEAASVVSMGNTGAVVGASTIGLGTLEGVRRPAIAVTIELTGRPLTLLDMGANVAPKPEHLLQFGLMGATYAQHGLGVGSPRVGLLNIGEESGKGTDLLKEAYGLLASSGLEFVGNVEPGELFIDRADVLVTDGFTGNIVLKLMEGFAGFLFGLMRRELSEHHAAWGGEALGRLKRQIDYSEYGGALLLGVRGVVVIGHGRSDESAVANALAVAARTVDAGVNALIVKGIAGDPAAI</sequence>
<dbReference type="Proteomes" id="UP000316921">
    <property type="component" value="Chromosome"/>
</dbReference>
<organism evidence="11 12">
    <name type="scientific">Engelhardtia mirabilis</name>
    <dbReference type="NCBI Taxonomy" id="2528011"/>
    <lineage>
        <taxon>Bacteria</taxon>
        <taxon>Pseudomonadati</taxon>
        <taxon>Planctomycetota</taxon>
        <taxon>Planctomycetia</taxon>
        <taxon>Planctomycetia incertae sedis</taxon>
        <taxon>Engelhardtia</taxon>
    </lineage>
</organism>
<dbReference type="GO" id="GO:0006633">
    <property type="term" value="P:fatty acid biosynthetic process"/>
    <property type="evidence" value="ECO:0007669"/>
    <property type="project" value="UniProtKB-UniRule"/>
</dbReference>
<dbReference type="InterPro" id="IPR012281">
    <property type="entry name" value="Phospholipid_synth_PlsX-like"/>
</dbReference>
<accession>A0A518BKM3</accession>
<keyword evidence="3 10" id="KW-0444">Lipid biosynthesis</keyword>
<protein>
    <recommendedName>
        <fullName evidence="8 10">Phosphate acyltransferase</fullName>
        <ecNumber evidence="8 10">2.3.1.274</ecNumber>
    </recommendedName>
    <alternativeName>
        <fullName evidence="10">Acyl-ACP phosphotransacylase</fullName>
    </alternativeName>
    <alternativeName>
        <fullName evidence="10">Acyl-[acyl-carrier-protein]--phosphate acyltransferase</fullName>
    </alternativeName>
    <alternativeName>
        <fullName evidence="10">Phosphate-acyl-ACP acyltransferase</fullName>
    </alternativeName>
</protein>
<dbReference type="HAMAP" id="MF_00019">
    <property type="entry name" value="PlsX"/>
    <property type="match status" value="1"/>
</dbReference>
<comment type="subunit">
    <text evidence="9 10">Homodimer. Probably interacts with PlsY.</text>
</comment>
<keyword evidence="7 10" id="KW-1208">Phospholipid metabolism</keyword>
<evidence type="ECO:0000313" key="12">
    <source>
        <dbReference type="Proteomes" id="UP000316921"/>
    </source>
</evidence>
<dbReference type="InterPro" id="IPR003664">
    <property type="entry name" value="FA_synthesis"/>
</dbReference>
<keyword evidence="12" id="KW-1185">Reference proteome</keyword>
<evidence type="ECO:0000256" key="2">
    <source>
        <dbReference type="ARBA" id="ARBA00022490"/>
    </source>
</evidence>
<keyword evidence="2 10" id="KW-0963">Cytoplasm</keyword>
<proteinExistence type="inferred from homology"/>
<dbReference type="NCBIfam" id="TIGR00182">
    <property type="entry name" value="plsX"/>
    <property type="match status" value="1"/>
</dbReference>
<evidence type="ECO:0000256" key="3">
    <source>
        <dbReference type="ARBA" id="ARBA00022516"/>
    </source>
</evidence>
<keyword evidence="6 10" id="KW-0594">Phospholipid biosynthesis</keyword>
<evidence type="ECO:0000256" key="9">
    <source>
        <dbReference type="ARBA" id="ARBA00046608"/>
    </source>
</evidence>
<dbReference type="EC" id="2.3.1.274" evidence="8 10"/>